<dbReference type="EMBL" id="JAYJLD010000011">
    <property type="protein sequence ID" value="MEB3101897.1"/>
    <property type="molecule type" value="Genomic_DNA"/>
</dbReference>
<accession>A0ABU5ZJ39</accession>
<dbReference type="PROSITE" id="PS51733">
    <property type="entry name" value="BPL_LPL_CATALYTIC"/>
    <property type="match status" value="1"/>
</dbReference>
<dbReference type="Gene3D" id="3.30.930.10">
    <property type="entry name" value="Bira Bifunctional Protein, Domain 2"/>
    <property type="match status" value="1"/>
</dbReference>
<organism evidence="2 3">
    <name type="scientific">Ferviditalea candida</name>
    <dbReference type="NCBI Taxonomy" id="3108399"/>
    <lineage>
        <taxon>Bacteria</taxon>
        <taxon>Bacillati</taxon>
        <taxon>Bacillota</taxon>
        <taxon>Bacilli</taxon>
        <taxon>Bacillales</taxon>
        <taxon>Paenibacillaceae</taxon>
        <taxon>Ferviditalea</taxon>
    </lineage>
</organism>
<dbReference type="GO" id="GO:0016874">
    <property type="term" value="F:ligase activity"/>
    <property type="evidence" value="ECO:0007669"/>
    <property type="project" value="UniProtKB-KW"/>
</dbReference>
<proteinExistence type="predicted"/>
<gene>
    <name evidence="2" type="ORF">VF724_09495</name>
</gene>
<dbReference type="CDD" id="cd16443">
    <property type="entry name" value="LplA"/>
    <property type="match status" value="1"/>
</dbReference>
<dbReference type="InterPro" id="IPR045864">
    <property type="entry name" value="aa-tRNA-synth_II/BPL/LPL"/>
</dbReference>
<dbReference type="Proteomes" id="UP001310386">
    <property type="component" value="Unassembled WGS sequence"/>
</dbReference>
<keyword evidence="2" id="KW-0436">Ligase</keyword>
<dbReference type="PANTHER" id="PTHR43679:SF2">
    <property type="entry name" value="OCTANOYL-[GCVH]:PROTEIN N-OCTANOYLTRANSFERASE"/>
    <property type="match status" value="1"/>
</dbReference>
<reference evidence="2" key="1">
    <citation type="submission" date="2023-12" db="EMBL/GenBank/DDBJ databases">
        <title>Fervidustalea candida gen. nov., sp. nov., a novel member of the family Paenibacillaceae isolated from a geothermal area.</title>
        <authorList>
            <person name="Li W.-J."/>
            <person name="Jiao J.-Y."/>
            <person name="Chen Y."/>
        </authorList>
    </citation>
    <scope>NUCLEOTIDE SEQUENCE</scope>
    <source>
        <strain evidence="2">SYSU GA230002</strain>
    </source>
</reference>
<dbReference type="RefSeq" id="WP_371754019.1">
    <property type="nucleotide sequence ID" value="NZ_JAYJLD010000011.1"/>
</dbReference>
<name>A0ABU5ZJ39_9BACL</name>
<dbReference type="Pfam" id="PF21948">
    <property type="entry name" value="LplA-B_cat"/>
    <property type="match status" value="1"/>
</dbReference>
<dbReference type="InterPro" id="IPR050664">
    <property type="entry name" value="Octanoyltrans_LipM/LipL"/>
</dbReference>
<evidence type="ECO:0000313" key="2">
    <source>
        <dbReference type="EMBL" id="MEB3101897.1"/>
    </source>
</evidence>
<comment type="caution">
    <text evidence="2">The sequence shown here is derived from an EMBL/GenBank/DDBJ whole genome shotgun (WGS) entry which is preliminary data.</text>
</comment>
<evidence type="ECO:0000259" key="1">
    <source>
        <dbReference type="PROSITE" id="PS51733"/>
    </source>
</evidence>
<keyword evidence="3" id="KW-1185">Reference proteome</keyword>
<feature type="domain" description="BPL/LPL catalytic" evidence="1">
    <location>
        <begin position="40"/>
        <end position="229"/>
    </location>
</feature>
<evidence type="ECO:0000313" key="3">
    <source>
        <dbReference type="Proteomes" id="UP001310386"/>
    </source>
</evidence>
<protein>
    <submittedName>
        <fullName evidence="2">Lipoate--protein ligase family protein</fullName>
    </submittedName>
</protein>
<dbReference type="PANTHER" id="PTHR43679">
    <property type="entry name" value="OCTANOYLTRANSFERASE LIPM-RELATED"/>
    <property type="match status" value="1"/>
</dbReference>
<dbReference type="InterPro" id="IPR004143">
    <property type="entry name" value="BPL_LPL_catalytic"/>
</dbReference>
<dbReference type="SUPFAM" id="SSF55681">
    <property type="entry name" value="Class II aaRS and biotin synthetases"/>
    <property type="match status" value="1"/>
</dbReference>
<sequence>MKRLIQFPLLHIVDVAETCLTGDVLEPLAFDEWYCRRAGMGSPPLIHFWRHKKAMVLGLRDRRLPQAADAVEHLRKQGCAVAVRNSGGAAVPLDEGVLNVSVILPGSAAGRNFRADFSLLAEWIEQALRLLAGDVRIQVGEVQGAYCPGDFDLSVGGRKFCGIAQRRQIDAFILQAFIVTDGQGAERAEQVRQFYRIASGGLPPDERFPYPLIHPDRTASLREALGECSVESLVAALKKMLPERFLQLPPPYQDGPLSNELRQMADTMRERYDKDR</sequence>